<organism evidence="3 4">
    <name type="scientific">Mesorhizobium australafricanum</name>
    <dbReference type="NCBI Taxonomy" id="3072311"/>
    <lineage>
        <taxon>Bacteria</taxon>
        <taxon>Pseudomonadati</taxon>
        <taxon>Pseudomonadota</taxon>
        <taxon>Alphaproteobacteria</taxon>
        <taxon>Hyphomicrobiales</taxon>
        <taxon>Phyllobacteriaceae</taxon>
        <taxon>Mesorhizobium</taxon>
    </lineage>
</organism>
<evidence type="ECO:0000256" key="1">
    <source>
        <dbReference type="SAM" id="MobiDB-lite"/>
    </source>
</evidence>
<sequence>MTAPMFIFGGDTGVKTPEDLARLRAIAQALSQPSPAPRSVGQGLNALGEAIGYRMAANKATAAEQDWRKGGDSVFSALFGGGSSPAGSGSSAVASALGGGSGGNLPTVDVSKSVAGAADPKALFAGLKARGLNDAQAYATLGNWKQESEFRPGAINPGEGALGFTQWREGRRASLENFARATGRSASDPETQMDFFVREAGVVPDTTGTVTVDHGAAAFAKANDIQSANSALKGFIRYGSPYDKGGEGTRLANALAYQKLFGGSDAPVQVASIDPSAGVAQATGGQPVSAQTPAQALARQPVSPRTTEPAPVVSRPAAPAPVPAQASPAPIQVAGGPSMQQLLQASQDPRLSDQQRAVVNLMLKQKLEENNPANQLELQKNRADLEKTQLETERLRNPTIAPADQARIDLDRQKFDAEQNKPIEVGGVLVDPKTHQAVYTGQQTDWEKLDERTLYNKRTGETKAIGSGANAGQFRFSGNSVEAQALNGLMDSGGLTPDQAQQLGAGKTITGPNGELIFMTPQGVFGQAKPGGPAIPLSPQAAPQSQAAPAAGPAQAPAAPAAPVVAPTPVSPRADDAPTGADRPGMIPLTDAKVKPPNEQQQRDNKLYSVVAPELSIVEQNFDALSNPKDQALSAIPHGSDYGTEYLKSPQYQRASNSLRTIIASYLYSVSGATAAPAEVENQAAILTPKPGEAKASLDDKLARIRQMVDAIKTGGSGPAQAPAGTGGGTLSNGLKWSIEP</sequence>
<feature type="region of interest" description="Disordered" evidence="1">
    <location>
        <begin position="278"/>
        <end position="333"/>
    </location>
</feature>
<feature type="region of interest" description="Disordered" evidence="1">
    <location>
        <begin position="713"/>
        <end position="741"/>
    </location>
</feature>
<dbReference type="Gene3D" id="1.10.530.10">
    <property type="match status" value="1"/>
</dbReference>
<dbReference type="RefSeq" id="WP_320212199.1">
    <property type="nucleotide sequence ID" value="NZ_JAVIIS010000002.1"/>
</dbReference>
<dbReference type="InterPro" id="IPR041219">
    <property type="entry name" value="Phage_lysozyme2"/>
</dbReference>
<gene>
    <name evidence="3" type="ORF">RFM51_02075</name>
</gene>
<dbReference type="EMBL" id="JAVIIS010000002">
    <property type="protein sequence ID" value="MDX8438363.1"/>
    <property type="molecule type" value="Genomic_DNA"/>
</dbReference>
<dbReference type="Proteomes" id="UP001272097">
    <property type="component" value="Unassembled WGS sequence"/>
</dbReference>
<dbReference type="Pfam" id="PF18013">
    <property type="entry name" value="Phage_lysozyme2"/>
    <property type="match status" value="1"/>
</dbReference>
<evidence type="ECO:0000259" key="2">
    <source>
        <dbReference type="Pfam" id="PF18013"/>
    </source>
</evidence>
<feature type="compositionally biased region" description="Basic and acidic residues" evidence="1">
    <location>
        <begin position="592"/>
        <end position="604"/>
    </location>
</feature>
<feature type="region of interest" description="Disordered" evidence="1">
    <location>
        <begin position="523"/>
        <end position="604"/>
    </location>
</feature>
<feature type="compositionally biased region" description="Polar residues" evidence="1">
    <location>
        <begin position="283"/>
        <end position="294"/>
    </location>
</feature>
<feature type="domain" description="Phage tail lysozyme" evidence="2">
    <location>
        <begin position="122"/>
        <end position="238"/>
    </location>
</feature>
<accession>A0ABU4WRL1</accession>
<evidence type="ECO:0000313" key="4">
    <source>
        <dbReference type="Proteomes" id="UP001272097"/>
    </source>
</evidence>
<proteinExistence type="predicted"/>
<protein>
    <submittedName>
        <fullName evidence="3">Phage tail tip lysozyme</fullName>
    </submittedName>
</protein>
<keyword evidence="4" id="KW-1185">Reference proteome</keyword>
<feature type="compositionally biased region" description="Low complexity" evidence="1">
    <location>
        <begin position="309"/>
        <end position="333"/>
    </location>
</feature>
<evidence type="ECO:0000313" key="3">
    <source>
        <dbReference type="EMBL" id="MDX8438363.1"/>
    </source>
</evidence>
<feature type="compositionally biased region" description="Low complexity" evidence="1">
    <location>
        <begin position="534"/>
        <end position="572"/>
    </location>
</feature>
<comment type="caution">
    <text evidence="3">The sequence shown here is derived from an EMBL/GenBank/DDBJ whole genome shotgun (WGS) entry which is preliminary data.</text>
</comment>
<reference evidence="3 4" key="1">
    <citation type="submission" date="2023-08" db="EMBL/GenBank/DDBJ databases">
        <title>Implementing the SeqCode for naming new Mesorhizobium species isolated from Vachellia karroo root nodules.</title>
        <authorList>
            <person name="Van Lill M."/>
        </authorList>
    </citation>
    <scope>NUCLEOTIDE SEQUENCE [LARGE SCALE GENOMIC DNA]</scope>
    <source>
        <strain evidence="3 4">VK3E</strain>
    </source>
</reference>
<name>A0ABU4WRL1_9HYPH</name>